<evidence type="ECO:0000256" key="2">
    <source>
        <dbReference type="ARBA" id="ARBA00022525"/>
    </source>
</evidence>
<gene>
    <name evidence="9" type="ORF">JZO85_10325</name>
</gene>
<dbReference type="EMBL" id="JAFLVR010000021">
    <property type="protein sequence ID" value="MBO0452668.1"/>
    <property type="molecule type" value="Genomic_DNA"/>
</dbReference>
<organism evidence="9 10">
    <name type="scientific">Candidatus Enterococcus murrayae</name>
    <dbReference type="NCBI Taxonomy" id="2815321"/>
    <lineage>
        <taxon>Bacteria</taxon>
        <taxon>Bacillati</taxon>
        <taxon>Bacillota</taxon>
        <taxon>Bacilli</taxon>
        <taxon>Lactobacillales</taxon>
        <taxon>Enterococcaceae</taxon>
        <taxon>Enterococcus</taxon>
    </lineage>
</organism>
<keyword evidence="6" id="KW-0472">Membrane</keyword>
<keyword evidence="6" id="KW-0812">Transmembrane</keyword>
<evidence type="ECO:0000256" key="6">
    <source>
        <dbReference type="SAM" id="Phobius"/>
    </source>
</evidence>
<feature type="compositionally biased region" description="Low complexity" evidence="5">
    <location>
        <begin position="44"/>
        <end position="78"/>
    </location>
</feature>
<evidence type="ECO:0000256" key="1">
    <source>
        <dbReference type="ARBA" id="ARBA00022512"/>
    </source>
</evidence>
<dbReference type="Proteomes" id="UP000664495">
    <property type="component" value="Unassembled WGS sequence"/>
</dbReference>
<feature type="chain" id="PRO_5045952930" evidence="7">
    <location>
        <begin position="28"/>
        <end position="141"/>
    </location>
</feature>
<feature type="signal peptide" evidence="7">
    <location>
        <begin position="1"/>
        <end position="27"/>
    </location>
</feature>
<keyword evidence="1" id="KW-0134">Cell wall</keyword>
<sequence length="141" mass="14933">MSKRKKVYIFFVAAFLLASLKSGISEASTTIGKTEVGVGFVKGSDSSSSSSSTNTEPSTSHTQDSSSSSTSSDSQSESNNLHREIPKDGNGTGGNTPVSAGANKMLPTTGEKSTSLWIIVGILVLLMAFVLNRLYERKKYE</sequence>
<dbReference type="NCBIfam" id="TIGR01167">
    <property type="entry name" value="LPXTG_anchor"/>
    <property type="match status" value="1"/>
</dbReference>
<evidence type="ECO:0000256" key="3">
    <source>
        <dbReference type="ARBA" id="ARBA00022729"/>
    </source>
</evidence>
<feature type="domain" description="Gram-positive cocci surface proteins LPxTG" evidence="8">
    <location>
        <begin position="101"/>
        <end position="139"/>
    </location>
</feature>
<name>A0ABS3HGT5_9ENTE</name>
<dbReference type="InterPro" id="IPR019931">
    <property type="entry name" value="LPXTG_anchor"/>
</dbReference>
<evidence type="ECO:0000259" key="8">
    <source>
        <dbReference type="Pfam" id="PF00746"/>
    </source>
</evidence>
<evidence type="ECO:0000313" key="9">
    <source>
        <dbReference type="EMBL" id="MBO0452668.1"/>
    </source>
</evidence>
<evidence type="ECO:0000256" key="7">
    <source>
        <dbReference type="SAM" id="SignalP"/>
    </source>
</evidence>
<dbReference type="RefSeq" id="WP_207108440.1">
    <property type="nucleotide sequence ID" value="NZ_JAFLVR010000021.1"/>
</dbReference>
<keyword evidence="6" id="KW-1133">Transmembrane helix</keyword>
<keyword evidence="4" id="KW-0572">Peptidoglycan-anchor</keyword>
<evidence type="ECO:0000313" key="10">
    <source>
        <dbReference type="Proteomes" id="UP000664495"/>
    </source>
</evidence>
<accession>A0ABS3HGT5</accession>
<dbReference type="Pfam" id="PF00746">
    <property type="entry name" value="Gram_pos_anchor"/>
    <property type="match status" value="1"/>
</dbReference>
<protein>
    <submittedName>
        <fullName evidence="9">LPXTG cell wall anchor domain-containing protein</fullName>
    </submittedName>
</protein>
<keyword evidence="2" id="KW-0964">Secreted</keyword>
<reference evidence="9 10" key="1">
    <citation type="submission" date="2021-03" db="EMBL/GenBank/DDBJ databases">
        <title>Enterococcal diversity collection.</title>
        <authorList>
            <person name="Gilmore M.S."/>
            <person name="Schwartzman J."/>
            <person name="Van Tyne D."/>
            <person name="Martin M."/>
            <person name="Earl A.M."/>
            <person name="Manson A.L."/>
            <person name="Straub T."/>
            <person name="Salamzade R."/>
            <person name="Saavedra J."/>
            <person name="Lebreton F."/>
            <person name="Prichula J."/>
            <person name="Schaufler K."/>
            <person name="Gaca A."/>
            <person name="Sgardioli B."/>
            <person name="Wagenaar J."/>
            <person name="Strong T."/>
        </authorList>
    </citation>
    <scope>NUCLEOTIDE SEQUENCE [LARGE SCALE GENOMIC DNA]</scope>
    <source>
        <strain evidence="9 10">MJM16</strain>
    </source>
</reference>
<keyword evidence="10" id="KW-1185">Reference proteome</keyword>
<comment type="caution">
    <text evidence="9">The sequence shown here is derived from an EMBL/GenBank/DDBJ whole genome shotgun (WGS) entry which is preliminary data.</text>
</comment>
<keyword evidence="3 7" id="KW-0732">Signal</keyword>
<feature type="transmembrane region" description="Helical" evidence="6">
    <location>
        <begin position="115"/>
        <end position="135"/>
    </location>
</feature>
<evidence type="ECO:0000256" key="4">
    <source>
        <dbReference type="ARBA" id="ARBA00023088"/>
    </source>
</evidence>
<evidence type="ECO:0000256" key="5">
    <source>
        <dbReference type="SAM" id="MobiDB-lite"/>
    </source>
</evidence>
<feature type="region of interest" description="Disordered" evidence="5">
    <location>
        <begin position="42"/>
        <end position="106"/>
    </location>
</feature>
<proteinExistence type="predicted"/>